<proteinExistence type="predicted"/>
<dbReference type="Proteomes" id="UP000261032">
    <property type="component" value="Unassembled WGS sequence"/>
</dbReference>
<protein>
    <submittedName>
        <fullName evidence="4">TetR/AcrR family transcriptional regulator</fullName>
    </submittedName>
</protein>
<evidence type="ECO:0000313" key="5">
    <source>
        <dbReference type="Proteomes" id="UP000261032"/>
    </source>
</evidence>
<dbReference type="InterPro" id="IPR009057">
    <property type="entry name" value="Homeodomain-like_sf"/>
</dbReference>
<dbReference type="InterPro" id="IPR036271">
    <property type="entry name" value="Tet_transcr_reg_TetR-rel_C_sf"/>
</dbReference>
<reference evidence="4 5" key="1">
    <citation type="submission" date="2018-08" db="EMBL/GenBank/DDBJ databases">
        <title>A genome reference for cultivated species of the human gut microbiota.</title>
        <authorList>
            <person name="Zou Y."/>
            <person name="Xue W."/>
            <person name="Luo G."/>
        </authorList>
    </citation>
    <scope>NUCLEOTIDE SEQUENCE [LARGE SCALE GENOMIC DNA]</scope>
    <source>
        <strain evidence="4 5">OM06-4</strain>
    </source>
</reference>
<evidence type="ECO:0000256" key="1">
    <source>
        <dbReference type="ARBA" id="ARBA00023125"/>
    </source>
</evidence>
<dbReference type="SUPFAM" id="SSF48498">
    <property type="entry name" value="Tetracyclin repressor-like, C-terminal domain"/>
    <property type="match status" value="1"/>
</dbReference>
<sequence length="187" mass="21367">MPPKVKITKEMIIDAAFEIARSEGAENINARTVSKKLGCSTQPVMYHFKTIEELKKTVYVKADEYHSEYITNIQSENPMKDIGLNYIRFAETEKNLFRFLFQTNEFIGKNISELINSEELQPIIAILSKEVEVNTEQAKTIFRSLFLIAHGYASMFANNEMTYDEQTIISDLDLVFDGTVYSLKGGL</sequence>
<dbReference type="PROSITE" id="PS50977">
    <property type="entry name" value="HTH_TETR_2"/>
    <property type="match status" value="1"/>
</dbReference>
<name>A0A3E3E425_9FIRM</name>
<feature type="domain" description="HTH tetR-type" evidence="3">
    <location>
        <begin position="6"/>
        <end position="66"/>
    </location>
</feature>
<accession>A0A3E3E425</accession>
<dbReference type="Gene3D" id="1.10.357.10">
    <property type="entry name" value="Tetracycline Repressor, domain 2"/>
    <property type="match status" value="1"/>
</dbReference>
<evidence type="ECO:0000313" key="4">
    <source>
        <dbReference type="EMBL" id="RGD76326.1"/>
    </source>
</evidence>
<dbReference type="EMBL" id="QUSL01000075">
    <property type="protein sequence ID" value="RGD76326.1"/>
    <property type="molecule type" value="Genomic_DNA"/>
</dbReference>
<organism evidence="4 5">
    <name type="scientific">Thomasclavelia ramosa</name>
    <dbReference type="NCBI Taxonomy" id="1547"/>
    <lineage>
        <taxon>Bacteria</taxon>
        <taxon>Bacillati</taxon>
        <taxon>Bacillota</taxon>
        <taxon>Erysipelotrichia</taxon>
        <taxon>Erysipelotrichales</taxon>
        <taxon>Coprobacillaceae</taxon>
        <taxon>Thomasclavelia</taxon>
    </lineage>
</organism>
<evidence type="ECO:0000259" key="3">
    <source>
        <dbReference type="PROSITE" id="PS50977"/>
    </source>
</evidence>
<gene>
    <name evidence="4" type="ORF">DXB93_18875</name>
</gene>
<dbReference type="InterPro" id="IPR001647">
    <property type="entry name" value="HTH_TetR"/>
</dbReference>
<dbReference type="SUPFAM" id="SSF46689">
    <property type="entry name" value="Homeodomain-like"/>
    <property type="match status" value="1"/>
</dbReference>
<dbReference type="AlphaFoldDB" id="A0A3E3E425"/>
<dbReference type="RefSeq" id="WP_004612408.1">
    <property type="nucleotide sequence ID" value="NZ_QUSL01000075.1"/>
</dbReference>
<comment type="caution">
    <text evidence="4">The sequence shown here is derived from an EMBL/GenBank/DDBJ whole genome shotgun (WGS) entry which is preliminary data.</text>
</comment>
<feature type="DNA-binding region" description="H-T-H motif" evidence="2">
    <location>
        <begin position="29"/>
        <end position="48"/>
    </location>
</feature>
<evidence type="ECO:0000256" key="2">
    <source>
        <dbReference type="PROSITE-ProRule" id="PRU00335"/>
    </source>
</evidence>
<dbReference type="GO" id="GO:0003677">
    <property type="term" value="F:DNA binding"/>
    <property type="evidence" value="ECO:0007669"/>
    <property type="project" value="UniProtKB-UniRule"/>
</dbReference>
<keyword evidence="1 2" id="KW-0238">DNA-binding</keyword>
<dbReference type="GeneID" id="92823359"/>